<dbReference type="RefSeq" id="WP_284915873.1">
    <property type="nucleotide sequence ID" value="NZ_CP126980.1"/>
</dbReference>
<dbReference type="EMBL" id="CP126980">
    <property type="protein sequence ID" value="WIM94642.1"/>
    <property type="molecule type" value="Genomic_DNA"/>
</dbReference>
<keyword evidence="2" id="KW-1185">Reference proteome</keyword>
<organism evidence="1 2">
    <name type="scientific">Actinoplanes oblitus</name>
    <dbReference type="NCBI Taxonomy" id="3040509"/>
    <lineage>
        <taxon>Bacteria</taxon>
        <taxon>Bacillati</taxon>
        <taxon>Actinomycetota</taxon>
        <taxon>Actinomycetes</taxon>
        <taxon>Micromonosporales</taxon>
        <taxon>Micromonosporaceae</taxon>
        <taxon>Actinoplanes</taxon>
    </lineage>
</organism>
<gene>
    <name evidence="1" type="ORF">ACTOB_006683</name>
</gene>
<reference evidence="1 2" key="1">
    <citation type="submission" date="2023-06" db="EMBL/GenBank/DDBJ databases">
        <authorList>
            <person name="Yushchuk O."/>
            <person name="Binda E."/>
            <person name="Ruckert-Reed C."/>
            <person name="Fedorenko V."/>
            <person name="Kalinowski J."/>
            <person name="Marinelli F."/>
        </authorList>
    </citation>
    <scope>NUCLEOTIDE SEQUENCE [LARGE SCALE GENOMIC DNA]</scope>
    <source>
        <strain evidence="1 2">NRRL 3884</strain>
    </source>
</reference>
<protein>
    <submittedName>
        <fullName evidence="1">Uncharacterized protein</fullName>
    </submittedName>
</protein>
<accession>A0ABY8WAW9</accession>
<proteinExistence type="predicted"/>
<sequence length="126" mass="13363">MSPPRAWLRSAAPFAGEWPVRAVLECFAGFAGHVWSGSDELLRGLTWMLSLDPSPEATELLGRVAVTAGSSGARSRGYVFAPLTAAAAVEILTSRPGDVPGRALTELSRIVVHKALLARVRAALDR</sequence>
<name>A0ABY8WAW9_9ACTN</name>
<dbReference type="Proteomes" id="UP001240150">
    <property type="component" value="Chromosome"/>
</dbReference>
<evidence type="ECO:0000313" key="1">
    <source>
        <dbReference type="EMBL" id="WIM94642.1"/>
    </source>
</evidence>
<evidence type="ECO:0000313" key="2">
    <source>
        <dbReference type="Proteomes" id="UP001240150"/>
    </source>
</evidence>